<evidence type="ECO:0000259" key="5">
    <source>
        <dbReference type="Pfam" id="PF08669"/>
    </source>
</evidence>
<dbReference type="Gene3D" id="3.50.50.60">
    <property type="entry name" value="FAD/NAD(P)-binding domain"/>
    <property type="match status" value="1"/>
</dbReference>
<evidence type="ECO:0000313" key="7">
    <source>
        <dbReference type="EMBL" id="CUS54965.1"/>
    </source>
</evidence>
<dbReference type="SUPFAM" id="SSF101790">
    <property type="entry name" value="Aminomethyltransferase beta-barrel domain"/>
    <property type="match status" value="1"/>
</dbReference>
<dbReference type="InterPro" id="IPR028896">
    <property type="entry name" value="GcvT/YgfZ/DmdA"/>
</dbReference>
<dbReference type="Pfam" id="PF08669">
    <property type="entry name" value="GCV_T_C"/>
    <property type="match status" value="1"/>
</dbReference>
<dbReference type="GO" id="GO:0005739">
    <property type="term" value="C:mitochondrion"/>
    <property type="evidence" value="ECO:0007669"/>
    <property type="project" value="TreeGrafter"/>
</dbReference>
<keyword evidence="2" id="KW-0472">Membrane</keyword>
<feature type="domain" description="FAD dependent oxidoreductase" evidence="3">
    <location>
        <begin position="6"/>
        <end position="365"/>
    </location>
</feature>
<dbReference type="Pfam" id="PF01571">
    <property type="entry name" value="GCV_T"/>
    <property type="match status" value="1"/>
</dbReference>
<dbReference type="InterPro" id="IPR006076">
    <property type="entry name" value="FAD-dep_OxRdtase"/>
</dbReference>
<dbReference type="InterPro" id="IPR027266">
    <property type="entry name" value="TrmE/GcvT-like"/>
</dbReference>
<proteinExistence type="inferred from homology"/>
<dbReference type="InterPro" id="IPR006222">
    <property type="entry name" value="GCVT_N"/>
</dbReference>
<feature type="transmembrane region" description="Helical" evidence="2">
    <location>
        <begin position="7"/>
        <end position="24"/>
    </location>
</feature>
<feature type="domain" description="Aminomethyltransferase C-terminal" evidence="5">
    <location>
        <begin position="719"/>
        <end position="795"/>
    </location>
</feature>
<dbReference type="InterPro" id="IPR036188">
    <property type="entry name" value="FAD/NAD-bd_sf"/>
</dbReference>
<name>A0A160TUK8_9ZZZZ</name>
<evidence type="ECO:0000259" key="3">
    <source>
        <dbReference type="Pfam" id="PF01266"/>
    </source>
</evidence>
<organism evidence="7">
    <name type="scientific">hydrothermal vent metagenome</name>
    <dbReference type="NCBI Taxonomy" id="652676"/>
    <lineage>
        <taxon>unclassified sequences</taxon>
        <taxon>metagenomes</taxon>
        <taxon>ecological metagenomes</taxon>
    </lineage>
</organism>
<dbReference type="EC" id="1.5.8.3" evidence="7"/>
<dbReference type="Gene3D" id="2.40.30.110">
    <property type="entry name" value="Aminomethyltransferase beta-barrel domains"/>
    <property type="match status" value="1"/>
</dbReference>
<accession>A0A160TUK8</accession>
<keyword evidence="7" id="KW-0560">Oxidoreductase</keyword>
<dbReference type="SUPFAM" id="SSF51905">
    <property type="entry name" value="FAD/NAD(P)-binding domain"/>
    <property type="match status" value="1"/>
</dbReference>
<feature type="domain" description="FAD dependent oxidoreductase central" evidence="6">
    <location>
        <begin position="368"/>
        <end position="421"/>
    </location>
</feature>
<gene>
    <name evidence="7" type="ORF">MGWOODY_XGa1955</name>
</gene>
<comment type="similarity">
    <text evidence="1">Belongs to the GcvT family.</text>
</comment>
<evidence type="ECO:0000256" key="2">
    <source>
        <dbReference type="SAM" id="Phobius"/>
    </source>
</evidence>
<sequence length="805" mass="88349">MKEHARVVVIGGGALGAGLLYYLTKEGWTDVVLVEKGELTSGSTWHAAGLIPHFIGGLSMAKLHHAGSELYKQLEAETGQATGWHGCGAIRLGLTDDEVDWFRYVKGTLDYLNIESHLLSPSEILEVHPLLVVDDVKMGFYTPTDGHTDPASATNSMAIGARMGGAEIYRHTQVLDTRLKDTGEWAVVTDKGTITCEHVVNAAGSFARQVGEWVGLDLPIVNMKHHYLVTENLPEVAALEKEPPVIRDPKASCYYRQEQDGILIGPYEKSGAEAWGLDGIDWGFDMELLNPELERLEPSLELAAERIPCWSEAGIKRVVHGPITHTPDGGFLLGPAEGLRNYWLCCGASIGITQGPGCGKYLAQWMVHGQTEINVRDMDPRRYGKWACGDYAVAKSIDEYQEMYQPALPGEFRDVGRPTRVTPLYDRLKELGAVYADTFGWERAKWFAPPGVSEVYGFRRSNWFDTVGEECRAVREQVGLLDLSSFAKYEVQGSDARALLERVCANRVPGRDGAVVLTQMLTALGGIESEATVTRLSEDHYYLLSGAVAEIHDLDWLIQHINPGEAVSVTNVTDKYGVLVLTGPQSRDVLASLTDAGLENQDGFTWMTAREITVAGVPVRALRVSYVGELGWELHHPMSEIKTLYDGLLDAGRDHGIRPFGTYALNALRMEKAYKAWGTELTTEISLVEADMLRFARKGGGYIGAEVVEQKQRDGVDIRLVYCRVDADDADAMGNEPVYDGDQVIGITTSGAYGHSVGQSLAFAYVNTGYDVAGTSFEIEILGKRCKATVLAEAAWDPQNERLKV</sequence>
<protein>
    <submittedName>
        <fullName evidence="7">Sarcosine dehydrogenase</fullName>
        <ecNumber evidence="7">1.5.8.3</ecNumber>
    </submittedName>
</protein>
<keyword evidence="2" id="KW-0812">Transmembrane</keyword>
<evidence type="ECO:0000259" key="6">
    <source>
        <dbReference type="Pfam" id="PF16350"/>
    </source>
</evidence>
<dbReference type="Pfam" id="PF01266">
    <property type="entry name" value="DAO"/>
    <property type="match status" value="1"/>
</dbReference>
<dbReference type="PANTHER" id="PTHR43757">
    <property type="entry name" value="AMINOMETHYLTRANSFERASE"/>
    <property type="match status" value="1"/>
</dbReference>
<dbReference type="PANTHER" id="PTHR43757:SF2">
    <property type="entry name" value="AMINOMETHYLTRANSFERASE, MITOCHONDRIAL"/>
    <property type="match status" value="1"/>
</dbReference>
<keyword evidence="2" id="KW-1133">Transmembrane helix</keyword>
<dbReference type="InterPro" id="IPR029043">
    <property type="entry name" value="GcvT/YgfZ_C"/>
</dbReference>
<dbReference type="InterPro" id="IPR013977">
    <property type="entry name" value="GcvT_C"/>
</dbReference>
<dbReference type="SUPFAM" id="SSF54373">
    <property type="entry name" value="FAD-linked reductases, C-terminal domain"/>
    <property type="match status" value="1"/>
</dbReference>
<dbReference type="EMBL" id="CZRL01000107">
    <property type="protein sequence ID" value="CUS54965.1"/>
    <property type="molecule type" value="Genomic_DNA"/>
</dbReference>
<dbReference type="Pfam" id="PF16350">
    <property type="entry name" value="FAO_M"/>
    <property type="match status" value="1"/>
</dbReference>
<dbReference type="GO" id="GO:0008480">
    <property type="term" value="F:sarcosine dehydrogenase activity"/>
    <property type="evidence" value="ECO:0007669"/>
    <property type="project" value="UniProtKB-EC"/>
</dbReference>
<dbReference type="AlphaFoldDB" id="A0A160TUK8"/>
<dbReference type="SUPFAM" id="SSF103025">
    <property type="entry name" value="Folate-binding domain"/>
    <property type="match status" value="1"/>
</dbReference>
<evidence type="ECO:0000259" key="4">
    <source>
        <dbReference type="Pfam" id="PF01571"/>
    </source>
</evidence>
<feature type="domain" description="GCVT N-terminal" evidence="4">
    <location>
        <begin position="424"/>
        <end position="696"/>
    </location>
</feature>
<evidence type="ECO:0000256" key="1">
    <source>
        <dbReference type="ARBA" id="ARBA00008609"/>
    </source>
</evidence>
<dbReference type="Gene3D" id="3.30.70.1400">
    <property type="entry name" value="Aminomethyltransferase beta-barrel domains"/>
    <property type="match status" value="1"/>
</dbReference>
<dbReference type="Gene3D" id="3.30.9.10">
    <property type="entry name" value="D-Amino Acid Oxidase, subunit A, domain 2"/>
    <property type="match status" value="1"/>
</dbReference>
<dbReference type="Gene3D" id="3.30.1360.120">
    <property type="entry name" value="Probable tRNA modification gtpase trme, domain 1"/>
    <property type="match status" value="1"/>
</dbReference>
<reference evidence="7" key="1">
    <citation type="submission" date="2015-10" db="EMBL/GenBank/DDBJ databases">
        <authorList>
            <person name="Gilbert D.G."/>
        </authorList>
    </citation>
    <scope>NUCLEOTIDE SEQUENCE</scope>
</reference>
<dbReference type="InterPro" id="IPR032503">
    <property type="entry name" value="FAO_M"/>
</dbReference>